<feature type="region of interest" description="Disordered" evidence="11">
    <location>
        <begin position="1378"/>
        <end position="1398"/>
    </location>
</feature>
<feature type="region of interest" description="Disordered" evidence="11">
    <location>
        <begin position="230"/>
        <end position="256"/>
    </location>
</feature>
<evidence type="ECO:0000256" key="8">
    <source>
        <dbReference type="ARBA" id="ARBA00023212"/>
    </source>
</evidence>
<evidence type="ECO:0000256" key="2">
    <source>
        <dbReference type="ARBA" id="ARBA00022490"/>
    </source>
</evidence>
<proteinExistence type="inferred from homology"/>
<evidence type="ECO:0000256" key="4">
    <source>
        <dbReference type="ARBA" id="ARBA00022741"/>
    </source>
</evidence>
<feature type="region of interest" description="Disordered" evidence="11">
    <location>
        <begin position="630"/>
        <end position="663"/>
    </location>
</feature>
<evidence type="ECO:0000256" key="11">
    <source>
        <dbReference type="SAM" id="MobiDB-lite"/>
    </source>
</evidence>
<feature type="compositionally biased region" description="Low complexity" evidence="11">
    <location>
        <begin position="2554"/>
        <end position="2567"/>
    </location>
</feature>
<protein>
    <recommendedName>
        <fullName evidence="12">Kinesin motor domain-containing protein</fullName>
    </recommendedName>
</protein>
<keyword evidence="2" id="KW-0963">Cytoplasm</keyword>
<dbReference type="SUPFAM" id="SSF52540">
    <property type="entry name" value="P-loop containing nucleoside triphosphate hydrolases"/>
    <property type="match status" value="1"/>
</dbReference>
<reference evidence="13 14" key="1">
    <citation type="journal article" date="2023" name="Sci. Data">
        <title>Genome assembly of the Korean intertidal mud-creeper Batillaria attramentaria.</title>
        <authorList>
            <person name="Patra A.K."/>
            <person name="Ho P.T."/>
            <person name="Jun S."/>
            <person name="Lee S.J."/>
            <person name="Kim Y."/>
            <person name="Won Y.J."/>
        </authorList>
    </citation>
    <scope>NUCLEOTIDE SEQUENCE [LARGE SCALE GENOMIC DNA]</scope>
    <source>
        <strain evidence="13">Wonlab-2016</strain>
    </source>
</reference>
<keyword evidence="5 9" id="KW-0067">ATP-binding</keyword>
<feature type="compositionally biased region" description="Basic and acidic residues" evidence="11">
    <location>
        <begin position="1527"/>
        <end position="1541"/>
    </location>
</feature>
<feature type="compositionally biased region" description="Basic and acidic residues" evidence="11">
    <location>
        <begin position="1645"/>
        <end position="1660"/>
    </location>
</feature>
<feature type="compositionally biased region" description="Basic and acidic residues" evidence="11">
    <location>
        <begin position="1835"/>
        <end position="1854"/>
    </location>
</feature>
<evidence type="ECO:0000256" key="6">
    <source>
        <dbReference type="ARBA" id="ARBA00023054"/>
    </source>
</evidence>
<evidence type="ECO:0000256" key="9">
    <source>
        <dbReference type="PROSITE-ProRule" id="PRU00283"/>
    </source>
</evidence>
<evidence type="ECO:0000256" key="7">
    <source>
        <dbReference type="ARBA" id="ARBA00023175"/>
    </source>
</evidence>
<dbReference type="InterPro" id="IPR001752">
    <property type="entry name" value="Kinesin_motor_dom"/>
</dbReference>
<dbReference type="PRINTS" id="PR00380">
    <property type="entry name" value="KINESINHEAVY"/>
</dbReference>
<feature type="region of interest" description="Disordered" evidence="11">
    <location>
        <begin position="2500"/>
        <end position="2670"/>
    </location>
</feature>
<feature type="coiled-coil region" evidence="10">
    <location>
        <begin position="1053"/>
        <end position="1109"/>
    </location>
</feature>
<feature type="region of interest" description="Disordered" evidence="11">
    <location>
        <begin position="1835"/>
        <end position="1875"/>
    </location>
</feature>
<feature type="compositionally biased region" description="Basic and acidic residues" evidence="11">
    <location>
        <begin position="1024"/>
        <end position="1037"/>
    </location>
</feature>
<evidence type="ECO:0000256" key="5">
    <source>
        <dbReference type="ARBA" id="ARBA00022840"/>
    </source>
</evidence>
<accession>A0ABD0LFS8</accession>
<comment type="similarity">
    <text evidence="9">Belongs to the TRAFAC class myosin-kinesin ATPase superfamily. Kinesin family.</text>
</comment>
<keyword evidence="3" id="KW-0597">Phosphoprotein</keyword>
<evidence type="ECO:0000256" key="10">
    <source>
        <dbReference type="SAM" id="Coils"/>
    </source>
</evidence>
<feature type="compositionally biased region" description="Polar residues" evidence="11">
    <location>
        <begin position="232"/>
        <end position="245"/>
    </location>
</feature>
<dbReference type="PROSITE" id="PS50067">
    <property type="entry name" value="KINESIN_MOTOR_2"/>
    <property type="match status" value="1"/>
</dbReference>
<feature type="region of interest" description="Disordered" evidence="11">
    <location>
        <begin position="1122"/>
        <end position="1158"/>
    </location>
</feature>
<sequence length="2670" mass="303982">MNMNAATEMDTDEEEEEKSRMFKEPMRRNLLDVFDKSVAPPPEVTDERMSVFLRIRPFSEQELEADENQGCVQVQNDYMVSANAPKESHTFKTTTHGLGKARHNFTFSRVFPEETTQKEFFDSTMLKLVQDFIEGQNCLVFTYGVTNSGKTYTIQGNPREAGVLPRGLDVLFNSISGKQWPTMDLKPRMFNDVVKLSPTEEEEERKVKERTLKLNSSEDFDVMTLLGDDASDQSVMNGTSQSDSSTSERKGSLGSQETLLEELENRVREETAVDVADQGQICFSVWVSFAEIYNEQIFDLLEPMPKKKNSRRPMLKLSEDRRGSPYIKGLKEINVTSADEAYKLLTIGQRNLKTACTRLNHCSSRSHCIFNIKIIRVADKGNPKLSLCDLAGSERHSKTHTTGERLKEAGSINTSLHTLGRCIELLRFNQLQKKENKNLRIIPFRDSRLTRLFQNFFCGRGKASMIVNVSQCASMFDETLNVFKFSAIAKQVVMPPKPVEKPPEPQPKRKRTTKGSSRASSICWDPTATPAVPGQLSRMVECVEEDDIEEESEDESSYAAFLEEKIKELQQKMREMRKERLAREMEIRQEVCKEMQEQFVKIEDMYSNMLRETRQEGEERLEKKLKLVMEYSEPQPSKRPRLDDDASSSAMKSNPQERDASLAEAQEELKQLRGQITELQFQVADLTRKNKDLAEKARNAEEKQKMSEKECEEKVAAAEKLQQTAVREATKSDSDSDLGQTVLLETLGRQLQEAKDRLRQQEKEISDLNEMLTDAGDTFHQKEEEIAKLKAVIAEDEEKATQQVETIRELRQLLEESKQTVEESEKRIEAKNNDISSMKGSTICSNCHLSLAGAGQNKHVKTDMPHLLPVVAVTPLRMAAQSLSSPSPLSVGKNIADFSHSQSVVIVPGTPSPVKTSQSPHISFSVSQIRDSLPATNPGTPVKTLFCQKETPAEDKTPKYITAKTERNRVLRVMVTPLQKLVTRHTKTSLMRMKPTPGDSPSPAQKSKTTKRKISEVDTPTKPAPKEKENTKPAKKGNELVQLQARLKGERQVLDANEALKKCEEELAIAKSRIKREEEDFQQREKALIHGYTAEINNLKSQMALLKSQKTTKCVAATSPLVTGTPERLRSPSRRLRKHALSEDEGGSKKGKRKKQVDMDESFRLDVVRQLKDLQSELNQNRSMSAELRQKLQDARHSAEMLQQQLEGKAEVETRLEQTQFDLLELQGKFEELSAASGDLQRQLDNKKELQTELTDNQSESADLRQKLRLAESATEDLEKRLELREQHQMKAESRRAECETEVKNISDKLTQVEKERKALHKELLDLQKTVESLTEAKTRLEADQDSYKNEELETIVAELRGMVSQTVGDLEARSEQLRTLEKQSDETSKTASSNESQLKIALSEANKVLQAKTQQCESLQQQLQESEAKVAELSTAVQELETREKQLKEKLDEAAKQMEEQGQEVERFVKEVETLKAETTAALQSSQDSTKQAESMQQELQKKTEQVDALEQEIQTLKAAHRKKLQQLEERHSKLQEALKESSSALTSKQQEREEALKELKTRAEAAEKLVEEKDEIISELQMAEKAWEDSLEEKQKNVSDLEAQLKQLQDVLSQVKTQVEKECQEKASLAAQIKELERTTSEMKERLEEADKEKEELKISAQSTPDVNEELEKTKSELDTAMLEIAELRSKLHMDKALLEKYKEDVAALGEKKHAYKKQVGSVSQEVDKLQKERDNLAQEVSILKERLNKAEECSKGTNETLEKQLADSESSLKLIREELEQIRQTNQDLEKSDNVSKEKVSMLETRVKELEASEENLKEITDKLTKEMETARAELEENKLRDEKPKLRTTSETDSEQVEELKQELASEKNRNASLEKQLECVKSLDAVNDPPGSSRRLRKEKIKAESELANAQFELDRLRRQLEKTLTMKQLPDAHASAFAGSSCSKCGSGSGRTASASGSPDKRFNKLQSELEEKTRLLQEVETKYQRCECELLEVKAELSNAELELEETKARLREVERNAAAATDSSKQSVTKLKNDAQSVIHAELKRSQERESSLRQELQQASVTMTANNATITELEEKLTQSNHDLEEMRRHLRELEAAHGPANSDQEVRRQMVMLEEEIERKDQLLAAKKLRVKELTQALNNEQAQRDLVVKDAKANERVVQQLKDALMEQEETMAKQDDILNQKDEQIKTLTSELERITDRYDQLVNQTGDSSRELRELTRSHVRLEAQKDQLVKEKTAFLEEKSKLMKDLATCQSQAETAMLKLKSVEEAKEKVERELAEAIRERDDAVARYKMLADQREELETKITVALEEKHRLQQQVTESVAECTRLTSAAVKKDSGSHVLEEKLAVTEKELAKVKKAYEHDTNLYLAREATEEELKTKIQGLESQVKNLEETLRKSEEEKKVWREQRDKMVSQLEVLLNKQSEENKALKAQHKTDQQQYGKLLDEERTEKQELKRQLKVLQRAKDSIVTDLKHSNHQLQVELALAQGKEPPPRPPPPQHYSFRVNESDLVDDVDTTGHLEVDATPPVAAKGLRKSRKRTSSQNSSSSDSATGARKSRRKPAGKQDRSMEVVLEDPENLENMKPTPRLAELEERVPQSPITRSAKKLLGMISPEKCGRAKSQSDDMSETMEVETPTRRGRRKIKKEPAPPFECAPYE</sequence>
<feature type="region of interest" description="Disordered" evidence="11">
    <location>
        <begin position="496"/>
        <end position="524"/>
    </location>
</feature>
<feature type="binding site" evidence="9">
    <location>
        <begin position="144"/>
        <end position="151"/>
    </location>
    <ligand>
        <name>ATP</name>
        <dbReference type="ChEBI" id="CHEBI:30616"/>
    </ligand>
</feature>
<evidence type="ECO:0000313" key="13">
    <source>
        <dbReference type="EMBL" id="KAK7497988.1"/>
    </source>
</evidence>
<comment type="subcellular location">
    <subcellularLocation>
        <location evidence="1">Cytoplasm</location>
        <location evidence="1">Cytoskeleton</location>
        <location evidence="1">Spindle</location>
    </subcellularLocation>
</comment>
<dbReference type="GO" id="GO:0003774">
    <property type="term" value="F:cytoskeletal motor activity"/>
    <property type="evidence" value="ECO:0007669"/>
    <property type="project" value="UniProtKB-UniRule"/>
</dbReference>
<feature type="coiled-coil region" evidence="10">
    <location>
        <begin position="1171"/>
        <end position="1205"/>
    </location>
</feature>
<feature type="coiled-coil region" evidence="10">
    <location>
        <begin position="1969"/>
        <end position="2484"/>
    </location>
</feature>
<dbReference type="Proteomes" id="UP001519460">
    <property type="component" value="Unassembled WGS sequence"/>
</dbReference>
<dbReference type="InterPro" id="IPR027417">
    <property type="entry name" value="P-loop_NTPase"/>
</dbReference>
<feature type="coiled-coil region" evidence="10">
    <location>
        <begin position="1233"/>
        <end position="1354"/>
    </location>
</feature>
<keyword evidence="6 10" id="KW-0175">Coiled coil</keyword>
<keyword evidence="14" id="KW-1185">Reference proteome</keyword>
<name>A0ABD0LFS8_9CAEN</name>
<comment type="caution">
    <text evidence="13">The sequence shown here is derived from an EMBL/GenBank/DDBJ whole genome shotgun (WGS) entry which is preliminary data.</text>
</comment>
<feature type="coiled-coil region" evidence="10">
    <location>
        <begin position="552"/>
        <end position="612"/>
    </location>
</feature>
<feature type="region of interest" description="Disordered" evidence="11">
    <location>
        <begin position="1645"/>
        <end position="1672"/>
    </location>
</feature>
<keyword evidence="8" id="KW-0206">Cytoskeleton</keyword>
<feature type="region of interest" description="Disordered" evidence="11">
    <location>
        <begin position="1524"/>
        <end position="1560"/>
    </location>
</feature>
<dbReference type="PANTHER" id="PTHR47970:SF29">
    <property type="entry name" value="KINESIN FAMILY MEMBER 20B"/>
    <property type="match status" value="1"/>
</dbReference>
<keyword evidence="4 9" id="KW-0547">Nucleotide-binding</keyword>
<dbReference type="GO" id="GO:0005819">
    <property type="term" value="C:spindle"/>
    <property type="evidence" value="ECO:0007669"/>
    <property type="project" value="UniProtKB-SubCell"/>
</dbReference>
<dbReference type="PANTHER" id="PTHR47970">
    <property type="entry name" value="KINESIN-LIKE PROTEIN KIF11"/>
    <property type="match status" value="1"/>
</dbReference>
<dbReference type="EMBL" id="JACVVK020000054">
    <property type="protein sequence ID" value="KAK7497988.1"/>
    <property type="molecule type" value="Genomic_DNA"/>
</dbReference>
<feature type="region of interest" description="Disordered" evidence="11">
    <location>
        <begin position="1480"/>
        <end position="1508"/>
    </location>
</feature>
<dbReference type="InterPro" id="IPR047149">
    <property type="entry name" value="KIF11-like"/>
</dbReference>
<feature type="compositionally biased region" description="Basic and acidic residues" evidence="11">
    <location>
        <begin position="1862"/>
        <end position="1874"/>
    </location>
</feature>
<dbReference type="SMART" id="SM00129">
    <property type="entry name" value="KISc"/>
    <property type="match status" value="1"/>
</dbReference>
<feature type="compositionally biased region" description="Basic and acidic residues" evidence="11">
    <location>
        <begin position="1551"/>
        <end position="1560"/>
    </location>
</feature>
<dbReference type="GO" id="GO:0005524">
    <property type="term" value="F:ATP binding"/>
    <property type="evidence" value="ECO:0007669"/>
    <property type="project" value="UniProtKB-UniRule"/>
</dbReference>
<dbReference type="InterPro" id="IPR036961">
    <property type="entry name" value="Kinesin_motor_dom_sf"/>
</dbReference>
<dbReference type="Pfam" id="PF00225">
    <property type="entry name" value="Kinesin"/>
    <property type="match status" value="1"/>
</dbReference>
<keyword evidence="7 9" id="KW-0505">Motor protein</keyword>
<evidence type="ECO:0000259" key="12">
    <source>
        <dbReference type="PROSITE" id="PS50067"/>
    </source>
</evidence>
<feature type="compositionally biased region" description="Basic and acidic residues" evidence="11">
    <location>
        <begin position="498"/>
        <end position="507"/>
    </location>
</feature>
<evidence type="ECO:0000313" key="14">
    <source>
        <dbReference type="Proteomes" id="UP001519460"/>
    </source>
</evidence>
<feature type="region of interest" description="Disordered" evidence="11">
    <location>
        <begin position="984"/>
        <end position="1037"/>
    </location>
</feature>
<feature type="region of interest" description="Disordered" evidence="11">
    <location>
        <begin position="1"/>
        <end position="24"/>
    </location>
</feature>
<evidence type="ECO:0000256" key="1">
    <source>
        <dbReference type="ARBA" id="ARBA00004186"/>
    </source>
</evidence>
<organism evidence="13 14">
    <name type="scientific">Batillaria attramentaria</name>
    <dbReference type="NCBI Taxonomy" id="370345"/>
    <lineage>
        <taxon>Eukaryota</taxon>
        <taxon>Metazoa</taxon>
        <taxon>Spiralia</taxon>
        <taxon>Lophotrochozoa</taxon>
        <taxon>Mollusca</taxon>
        <taxon>Gastropoda</taxon>
        <taxon>Caenogastropoda</taxon>
        <taxon>Sorbeoconcha</taxon>
        <taxon>Cerithioidea</taxon>
        <taxon>Batillariidae</taxon>
        <taxon>Batillaria</taxon>
    </lineage>
</organism>
<feature type="coiled-coil region" evidence="10">
    <location>
        <begin position="744"/>
        <end position="841"/>
    </location>
</feature>
<evidence type="ECO:0000256" key="3">
    <source>
        <dbReference type="ARBA" id="ARBA00022553"/>
    </source>
</evidence>
<dbReference type="Gene3D" id="1.10.287.1490">
    <property type="match status" value="1"/>
</dbReference>
<feature type="compositionally biased region" description="Basic and acidic residues" evidence="11">
    <location>
        <begin position="1378"/>
        <end position="1389"/>
    </location>
</feature>
<feature type="non-terminal residue" evidence="13">
    <location>
        <position position="2670"/>
    </location>
</feature>
<feature type="domain" description="Kinesin motor" evidence="12">
    <location>
        <begin position="48"/>
        <end position="492"/>
    </location>
</feature>
<gene>
    <name evidence="13" type="ORF">BaRGS_00010859</name>
</gene>
<dbReference type="Gene3D" id="3.40.850.10">
    <property type="entry name" value="Kinesin motor domain"/>
    <property type="match status" value="1"/>
</dbReference>
<feature type="compositionally biased region" description="Pro residues" evidence="11">
    <location>
        <begin position="2661"/>
        <end position="2670"/>
    </location>
</feature>
<feature type="compositionally biased region" description="Polar residues" evidence="11">
    <location>
        <begin position="1482"/>
        <end position="1500"/>
    </location>
</feature>